<evidence type="ECO:0000313" key="2">
    <source>
        <dbReference type="Proteomes" id="UP000322726"/>
    </source>
</evidence>
<evidence type="ECO:0000313" key="1">
    <source>
        <dbReference type="EMBL" id="QEP33844.1"/>
    </source>
</evidence>
<reference evidence="1 2" key="3">
    <citation type="submission" date="2019-09" db="EMBL/GenBank/DDBJ databases">
        <title>Taxonomic note: a critical rebuttal of the proposed division of the genus Arcobacter into six genera, emended descriptions of Arcobacter anaerophilus and the genus Arcobacter, and an assessment of genus-level boundaries for Epsilonproteobacteria using in silico genomic comparator tools.</title>
        <authorList>
            <person name="On S.L.W."/>
            <person name="Miller W.G."/>
            <person name="Biggs P."/>
            <person name="Cornelius A."/>
            <person name="Vandamme P."/>
        </authorList>
    </citation>
    <scope>NUCLEOTIDE SEQUENCE [LARGE SCALE GENOMIC DNA]</scope>
    <source>
        <strain evidence="1 2">LMG 26638</strain>
    </source>
</reference>
<dbReference type="AlphaFoldDB" id="A0A5C2HAR4"/>
<proteinExistence type="predicted"/>
<accession>A0A5C2HAR4</accession>
<protein>
    <submittedName>
        <fullName evidence="1">Uncharacterized protein</fullName>
    </submittedName>
</protein>
<keyword evidence="2" id="KW-1185">Reference proteome</keyword>
<name>A0A5C2HAR4_9BACT</name>
<gene>
    <name evidence="1" type="ORF">APAC_0700</name>
</gene>
<dbReference type="Proteomes" id="UP000322726">
    <property type="component" value="Chromosome"/>
</dbReference>
<dbReference type="RefSeq" id="WP_130232803.1">
    <property type="nucleotide sequence ID" value="NZ_BMEF01000004.1"/>
</dbReference>
<dbReference type="KEGG" id="apai:APAC_0700"/>
<sequence length="76" mass="9070">MSQNVDDERFTPNWHTEILDELETKEKDNQLKFSNFDDAKKRLQSKAIAGFHHSIPKIIHKNSENSKQLFRKFKQL</sequence>
<dbReference type="EMBL" id="CP035928">
    <property type="protein sequence ID" value="QEP33844.1"/>
    <property type="molecule type" value="Genomic_DNA"/>
</dbReference>
<organism evidence="1 2">
    <name type="scientific">Malaciobacter pacificus</name>
    <dbReference type="NCBI Taxonomy" id="1080223"/>
    <lineage>
        <taxon>Bacteria</taxon>
        <taxon>Pseudomonadati</taxon>
        <taxon>Campylobacterota</taxon>
        <taxon>Epsilonproteobacteria</taxon>
        <taxon>Campylobacterales</taxon>
        <taxon>Arcobacteraceae</taxon>
        <taxon>Malaciobacter</taxon>
    </lineage>
</organism>
<reference evidence="1 2" key="2">
    <citation type="submission" date="2019-09" db="EMBL/GenBank/DDBJ databases">
        <title>Complete genome sequencing of four Arcobacter species reveals a diverse suite of mobile elements.</title>
        <authorList>
            <person name="Miller W.G."/>
            <person name="Yee E."/>
            <person name="Bono J.L."/>
        </authorList>
    </citation>
    <scope>NUCLEOTIDE SEQUENCE [LARGE SCALE GENOMIC DNA]</scope>
    <source>
        <strain evidence="1 2">LMG 26638</strain>
    </source>
</reference>
<reference evidence="2" key="1">
    <citation type="submission" date="2019-09" db="EMBL/GenBank/DDBJ databases">
        <title>Complete genome sequencing of four Arcobacter species reveals a diverse suite of mobile elements.</title>
        <authorList>
            <person name="On S.L.W."/>
            <person name="Miller W.G."/>
            <person name="Biggs P."/>
            <person name="Cornelius A."/>
            <person name="Vandamme P."/>
        </authorList>
    </citation>
    <scope>NUCLEOTIDE SEQUENCE [LARGE SCALE GENOMIC DNA]</scope>
    <source>
        <strain evidence="2">LMG 26638</strain>
    </source>
</reference>